<protein>
    <submittedName>
        <fullName evidence="1">Uncharacterized protein</fullName>
    </submittedName>
</protein>
<organism evidence="1 2">
    <name type="scientific">Plectosphaerella cucumerina</name>
    <dbReference type="NCBI Taxonomy" id="40658"/>
    <lineage>
        <taxon>Eukaryota</taxon>
        <taxon>Fungi</taxon>
        <taxon>Dikarya</taxon>
        <taxon>Ascomycota</taxon>
        <taxon>Pezizomycotina</taxon>
        <taxon>Sordariomycetes</taxon>
        <taxon>Hypocreomycetidae</taxon>
        <taxon>Glomerellales</taxon>
        <taxon>Plectosphaerellaceae</taxon>
        <taxon>Plectosphaerella</taxon>
    </lineage>
</organism>
<dbReference type="CDD" id="cd22997">
    <property type="entry name" value="GT_LH"/>
    <property type="match status" value="1"/>
</dbReference>
<evidence type="ECO:0000313" key="1">
    <source>
        <dbReference type="EMBL" id="KAH7374761.1"/>
    </source>
</evidence>
<dbReference type="Proteomes" id="UP000813385">
    <property type="component" value="Unassembled WGS sequence"/>
</dbReference>
<dbReference type="PANTHER" id="PTHR36587">
    <property type="entry name" value="EXPRESSION SITE-ASSOCIATED GENE 3 (ESAG3)-LIKE PROTEIN"/>
    <property type="match status" value="1"/>
</dbReference>
<evidence type="ECO:0000313" key="2">
    <source>
        <dbReference type="Proteomes" id="UP000813385"/>
    </source>
</evidence>
<proteinExistence type="predicted"/>
<name>A0A8K0X7E0_9PEZI</name>
<dbReference type="AlphaFoldDB" id="A0A8K0X7E0"/>
<dbReference type="OrthoDB" id="422736at2759"/>
<sequence length="534" mass="59416">MEFSKPLEHRIPHLLSSAHARRLLLLSVPAVLFLLATLSHRLYSDGTWDGVPYTRPLAELNDKECAEGSPNISMPSQTTGRFHFVIAASKPNKHFCRALVSSTVNRYGPPVIAGWHGQGALDAAETHLAKVRAVSYYLDNLPPTANDDLFLLLDGYDVQLQLGPDVLIDRYYKAAALEDERVIQQLGPTLAEKVAGPLGRYIFFGADKICWPVDFTRPACWAVPEVPNMDSLAFGPKTDGDEAPYFRPRWLNSGTIMGPVREARAFFAATLNIINATWDAEFPFHESDQYYMAELWGLQETERINAQLHADPNAAHPRGPDGAKWPTLAVGGKHNHHVAVDYGSALFQTWAGYEQFVDWRPFPEPGFGRAIHQNVRDDPRFRPWVLRLAGDAIAAIDRIFRSTDDSSMGATSDELLARSEFGSNVVTRTVMPVYHCTGAKDALDTFYPRMWFYHHAQALVRSAVRHFKAGRAFAPRPVDGRLWYPAHPYPRAAAPDDGGAWADGSDGSGELSWVDFASMCKEHEADVFAVEMLG</sequence>
<dbReference type="EMBL" id="JAGPXD010000001">
    <property type="protein sequence ID" value="KAH7374761.1"/>
    <property type="molecule type" value="Genomic_DNA"/>
</dbReference>
<comment type="caution">
    <text evidence="1">The sequence shown here is derived from an EMBL/GenBank/DDBJ whole genome shotgun (WGS) entry which is preliminary data.</text>
</comment>
<accession>A0A8K0X7E0</accession>
<reference evidence="1" key="1">
    <citation type="journal article" date="2021" name="Nat. Commun.">
        <title>Genetic determinants of endophytism in the Arabidopsis root mycobiome.</title>
        <authorList>
            <person name="Mesny F."/>
            <person name="Miyauchi S."/>
            <person name="Thiergart T."/>
            <person name="Pickel B."/>
            <person name="Atanasova L."/>
            <person name="Karlsson M."/>
            <person name="Huettel B."/>
            <person name="Barry K.W."/>
            <person name="Haridas S."/>
            <person name="Chen C."/>
            <person name="Bauer D."/>
            <person name="Andreopoulos W."/>
            <person name="Pangilinan J."/>
            <person name="LaButti K."/>
            <person name="Riley R."/>
            <person name="Lipzen A."/>
            <person name="Clum A."/>
            <person name="Drula E."/>
            <person name="Henrissat B."/>
            <person name="Kohler A."/>
            <person name="Grigoriev I.V."/>
            <person name="Martin F.M."/>
            <person name="Hacquard S."/>
        </authorList>
    </citation>
    <scope>NUCLEOTIDE SEQUENCE</scope>
    <source>
        <strain evidence="1">MPI-CAGE-AT-0016</strain>
    </source>
</reference>
<gene>
    <name evidence="1" type="ORF">B0T11DRAFT_3169</name>
</gene>
<keyword evidence="2" id="KW-1185">Reference proteome</keyword>
<dbReference type="PANTHER" id="PTHR36587:SF2">
    <property type="entry name" value="EXPRESSION SITE-ASSOCIATED GENE 3 (ESAG3)-LIKE PROTEIN"/>
    <property type="match status" value="1"/>
</dbReference>